<dbReference type="Proteomes" id="UP000010467">
    <property type="component" value="Plasmid pDEIPE01"/>
</dbReference>
<name>L0A8D6_DEIPD</name>
<dbReference type="RefSeq" id="WP_015231584.1">
    <property type="nucleotide sequence ID" value="NC_019789.1"/>
</dbReference>
<dbReference type="GO" id="GO:0004553">
    <property type="term" value="F:hydrolase activity, hydrolyzing O-glycosyl compounds"/>
    <property type="evidence" value="ECO:0007669"/>
    <property type="project" value="TreeGrafter"/>
</dbReference>
<dbReference type="PANTHER" id="PTHR31616">
    <property type="entry name" value="TREHALASE"/>
    <property type="match status" value="1"/>
</dbReference>
<dbReference type="EMBL" id="CP003383">
    <property type="protein sequence ID" value="AFZ69684.1"/>
    <property type="molecule type" value="Genomic_DNA"/>
</dbReference>
<feature type="domain" description="GH15-like" evidence="1">
    <location>
        <begin position="527"/>
        <end position="572"/>
    </location>
</feature>
<dbReference type="AlphaFoldDB" id="L0A8D6"/>
<feature type="domain" description="Trehalase-like N-terminal" evidence="2">
    <location>
        <begin position="10"/>
        <end position="148"/>
    </location>
</feature>
<dbReference type="InterPro" id="IPR045582">
    <property type="entry name" value="Trehalase-like_N"/>
</dbReference>
<dbReference type="Gene3D" id="1.50.10.10">
    <property type="match status" value="1"/>
</dbReference>
<evidence type="ECO:0000313" key="3">
    <source>
        <dbReference type="EMBL" id="AFZ69684.1"/>
    </source>
</evidence>
<keyword evidence="4" id="KW-1185">Reference proteome</keyword>
<dbReference type="InterPro" id="IPR012341">
    <property type="entry name" value="6hp_glycosidase-like_sf"/>
</dbReference>
<dbReference type="PATRIC" id="fig|937777.3.peg.4376"/>
<organism evidence="3 4">
    <name type="scientific">Deinococcus peraridilitoris (strain DSM 19664 / LMG 22246 / CIP 109416 / KR-200)</name>
    <dbReference type="NCBI Taxonomy" id="937777"/>
    <lineage>
        <taxon>Bacteria</taxon>
        <taxon>Thermotogati</taxon>
        <taxon>Deinococcota</taxon>
        <taxon>Deinococci</taxon>
        <taxon>Deinococcales</taxon>
        <taxon>Deinococcaceae</taxon>
        <taxon>Deinococcus</taxon>
    </lineage>
</organism>
<accession>L0A8D6</accession>
<dbReference type="InterPro" id="IPR011613">
    <property type="entry name" value="GH15-like"/>
</dbReference>
<feature type="domain" description="GH15-like" evidence="1">
    <location>
        <begin position="217"/>
        <end position="522"/>
    </location>
</feature>
<dbReference type="Pfam" id="PF00723">
    <property type="entry name" value="Glyco_hydro_15"/>
    <property type="match status" value="2"/>
</dbReference>
<dbReference type="Pfam" id="PF19291">
    <property type="entry name" value="TREH_N"/>
    <property type="match status" value="1"/>
</dbReference>
<keyword evidence="3" id="KW-0378">Hydrolase</keyword>
<dbReference type="SUPFAM" id="SSF48208">
    <property type="entry name" value="Six-hairpin glycosidases"/>
    <property type="match status" value="1"/>
</dbReference>
<sequence>MPDESSMAGSGESARSIRDLGLLSDRRTSALVTRTGDIIWYSPQRFDAPTLFAALLDEQGGGWTLDTPGLRPSGRAYLGDSAVLETRLRHEQGELVVTDFLMFAPDLPRGLCRVFSATPDELRFTVRPAPNYAREPGLLRAEGNAVVINDGLYLYASHPLHVQGAEIHGLIPAGEPGWAFLTGSQQERLDWEIMTRWRAATLLHWRDVTTHATYRGPYEQEVAGSLRALRMLTYQESGAVLAAATTSLPEIVGGELNWDYRYVWLRDTGMIVSALTRAGGDGREGRAFLDFVCQYGPRDDGHLPIAPFLTADGQQAPEEEELDLAGYALSAPVRIGNGARGQLQLDAYANVLLAAKLIYDHFGTREHWELVECLAEFLCEHWREDDYGIWEERTKRPYVTGKVVTATALKYLQQYAVSDEQRGRWQNTEEDIRAWVKQYGLTKTGAYAYIAGGEAVDVTAALYPVWGYCEADSPEMLATIDVLERDYRVGNLYWRHLEAESVRREGTFLAGTLWVAQYWVMRDVQRAKVILEAALEYANDLHLFAEEADPHTGRMLGNFPQSFVHAAFIGVIVDYKAALEKAEEA</sequence>
<dbReference type="KEGG" id="dpd:Deipe_4344"/>
<geneLocation type="plasmid" evidence="3 4">
    <name>pDEIPE01</name>
</geneLocation>
<reference evidence="4" key="1">
    <citation type="submission" date="2012-03" db="EMBL/GenBank/DDBJ databases">
        <title>Complete sequence of plasmid 1 of Deinococcus peraridilitoris DSM 19664.</title>
        <authorList>
            <person name="Lucas S."/>
            <person name="Copeland A."/>
            <person name="Lapidus A."/>
            <person name="Glavina del Rio T."/>
            <person name="Dalin E."/>
            <person name="Tice H."/>
            <person name="Bruce D."/>
            <person name="Goodwin L."/>
            <person name="Pitluck S."/>
            <person name="Peters L."/>
            <person name="Mikhailova N."/>
            <person name="Lu M."/>
            <person name="Kyrpides N."/>
            <person name="Mavromatis K."/>
            <person name="Ivanova N."/>
            <person name="Brettin T."/>
            <person name="Detter J.C."/>
            <person name="Han C."/>
            <person name="Larimer F."/>
            <person name="Land M."/>
            <person name="Hauser L."/>
            <person name="Markowitz V."/>
            <person name="Cheng J.-F."/>
            <person name="Hugenholtz P."/>
            <person name="Woyke T."/>
            <person name="Wu D."/>
            <person name="Pukall R."/>
            <person name="Steenblock K."/>
            <person name="Brambilla E."/>
            <person name="Klenk H.-P."/>
            <person name="Eisen J.A."/>
        </authorList>
    </citation>
    <scope>NUCLEOTIDE SEQUENCE [LARGE SCALE GENOMIC DNA]</scope>
    <source>
        <strain evidence="4">DSM 19664 / LMG 22246 / CIP 109416 / KR-200</strain>
        <plasmid evidence="4">Plasmid pDEIPE01</plasmid>
    </source>
</reference>
<dbReference type="PANTHER" id="PTHR31616:SF0">
    <property type="entry name" value="GLUCAN 1,4-ALPHA-GLUCOSIDASE"/>
    <property type="match status" value="1"/>
</dbReference>
<protein>
    <submittedName>
        <fullName evidence="3">Glycosyl hydrolase, glucoamylase</fullName>
    </submittedName>
</protein>
<evidence type="ECO:0000259" key="2">
    <source>
        <dbReference type="Pfam" id="PF19291"/>
    </source>
</evidence>
<dbReference type="InterPro" id="IPR008928">
    <property type="entry name" value="6-hairpin_glycosidase_sf"/>
</dbReference>
<gene>
    <name evidence="3" type="ordered locus">Deipe_4344</name>
</gene>
<evidence type="ECO:0000313" key="4">
    <source>
        <dbReference type="Proteomes" id="UP000010467"/>
    </source>
</evidence>
<dbReference type="GO" id="GO:0005975">
    <property type="term" value="P:carbohydrate metabolic process"/>
    <property type="evidence" value="ECO:0007669"/>
    <property type="project" value="InterPro"/>
</dbReference>
<dbReference type="HOGENOM" id="CLU_010399_2_0_0"/>
<keyword evidence="3" id="KW-0614">Plasmid</keyword>
<proteinExistence type="predicted"/>
<evidence type="ECO:0000259" key="1">
    <source>
        <dbReference type="Pfam" id="PF00723"/>
    </source>
</evidence>